<feature type="domain" description="PAS" evidence="8">
    <location>
        <begin position="3"/>
        <end position="57"/>
    </location>
</feature>
<dbReference type="NCBIfam" id="TIGR00229">
    <property type="entry name" value="sensory_box"/>
    <property type="match status" value="1"/>
</dbReference>
<dbReference type="SUPFAM" id="SSF47384">
    <property type="entry name" value="Homodimeric domain of signal transducing histidine kinase"/>
    <property type="match status" value="1"/>
</dbReference>
<dbReference type="RefSeq" id="WP_130412243.1">
    <property type="nucleotide sequence ID" value="NZ_SHKX01000011.1"/>
</dbReference>
<dbReference type="SUPFAM" id="SSF55874">
    <property type="entry name" value="ATPase domain of HSP90 chaperone/DNA topoisomerase II/histidine kinase"/>
    <property type="match status" value="1"/>
</dbReference>
<evidence type="ECO:0000256" key="6">
    <source>
        <dbReference type="ARBA" id="ARBA00023012"/>
    </source>
</evidence>
<protein>
    <recommendedName>
        <fullName evidence="2">histidine kinase</fullName>
        <ecNumber evidence="2">2.7.13.3</ecNumber>
    </recommendedName>
</protein>
<dbReference type="InterPro" id="IPR050736">
    <property type="entry name" value="Sensor_HK_Regulatory"/>
</dbReference>
<dbReference type="Pfam" id="PF00512">
    <property type="entry name" value="HisKA"/>
    <property type="match status" value="1"/>
</dbReference>
<organism evidence="10 11">
    <name type="scientific">Fluviicoccus keumensis</name>
    <dbReference type="NCBI Taxonomy" id="1435465"/>
    <lineage>
        <taxon>Bacteria</taxon>
        <taxon>Pseudomonadati</taxon>
        <taxon>Pseudomonadota</taxon>
        <taxon>Gammaproteobacteria</taxon>
        <taxon>Moraxellales</taxon>
        <taxon>Moraxellaceae</taxon>
        <taxon>Fluviicoccus</taxon>
    </lineage>
</organism>
<sequence length="367" mass="41083">MNSQNMLDALMNNTSRLIYFKDLQGRYTFVNREWLRLCGLSEHLVIGRTDFDLFGPEWAGLFRNNDLQVIQSMQSTDFEERVIAPDGSVVVHQSIKFPVYDRQGLLCGTGGISTDITERKRLEESLRISNQTKDKFFSIIAHDLKNPLNGLIGLTELLMDDIDTAPSVQVQKEIRLIGQTTKVLHNLLDNLLTWARSQTGLLEFEPRRLPLAAMVQESVQLVHPALLAKRIVLKVGCPDNLLICGDLQMTSTILRNLLANAIKYSHPDSEIRLRARECGDYVQVEVQDSGIGIPESRLEKLFRLESKSSTPGTDGEMGSGLGLLLCKDFAERQRGRVEVESELGKGTTMRLYIPGAQGLETARLSVA</sequence>
<keyword evidence="5" id="KW-0418">Kinase</keyword>
<dbReference type="EC" id="2.7.13.3" evidence="2"/>
<dbReference type="InterPro" id="IPR000014">
    <property type="entry name" value="PAS"/>
</dbReference>
<dbReference type="Pfam" id="PF02518">
    <property type="entry name" value="HATPase_c"/>
    <property type="match status" value="1"/>
</dbReference>
<evidence type="ECO:0000259" key="7">
    <source>
        <dbReference type="PROSITE" id="PS50109"/>
    </source>
</evidence>
<reference evidence="10 11" key="1">
    <citation type="submission" date="2019-02" db="EMBL/GenBank/DDBJ databases">
        <title>Genomic Encyclopedia of Type Strains, Phase IV (KMG-IV): sequencing the most valuable type-strain genomes for metagenomic binning, comparative biology and taxonomic classification.</title>
        <authorList>
            <person name="Goeker M."/>
        </authorList>
    </citation>
    <scope>NUCLEOTIDE SEQUENCE [LARGE SCALE GENOMIC DNA]</scope>
    <source>
        <strain evidence="10 11">DSM 105135</strain>
    </source>
</reference>
<keyword evidence="6" id="KW-0902">Two-component regulatory system</keyword>
<dbReference type="PANTHER" id="PTHR43711">
    <property type="entry name" value="TWO-COMPONENT HISTIDINE KINASE"/>
    <property type="match status" value="1"/>
</dbReference>
<evidence type="ECO:0000259" key="9">
    <source>
        <dbReference type="PROSITE" id="PS50113"/>
    </source>
</evidence>
<evidence type="ECO:0000313" key="10">
    <source>
        <dbReference type="EMBL" id="RZU47069.1"/>
    </source>
</evidence>
<dbReference type="Proteomes" id="UP000292423">
    <property type="component" value="Unassembled WGS sequence"/>
</dbReference>
<dbReference type="PROSITE" id="PS50112">
    <property type="entry name" value="PAS"/>
    <property type="match status" value="1"/>
</dbReference>
<evidence type="ECO:0000256" key="1">
    <source>
        <dbReference type="ARBA" id="ARBA00000085"/>
    </source>
</evidence>
<dbReference type="SUPFAM" id="SSF55785">
    <property type="entry name" value="PYP-like sensor domain (PAS domain)"/>
    <property type="match status" value="1"/>
</dbReference>
<dbReference type="PROSITE" id="PS50113">
    <property type="entry name" value="PAC"/>
    <property type="match status" value="1"/>
</dbReference>
<dbReference type="InterPro" id="IPR036890">
    <property type="entry name" value="HATPase_C_sf"/>
</dbReference>
<dbReference type="EMBL" id="SHKX01000011">
    <property type="protein sequence ID" value="RZU47069.1"/>
    <property type="molecule type" value="Genomic_DNA"/>
</dbReference>
<dbReference type="Gene3D" id="3.30.565.10">
    <property type="entry name" value="Histidine kinase-like ATPase, C-terminal domain"/>
    <property type="match status" value="1"/>
</dbReference>
<dbReference type="SMART" id="SM00091">
    <property type="entry name" value="PAS"/>
    <property type="match status" value="1"/>
</dbReference>
<keyword evidence="11" id="KW-1185">Reference proteome</keyword>
<evidence type="ECO:0000256" key="3">
    <source>
        <dbReference type="ARBA" id="ARBA00022553"/>
    </source>
</evidence>
<dbReference type="CDD" id="cd00082">
    <property type="entry name" value="HisKA"/>
    <property type="match status" value="1"/>
</dbReference>
<feature type="domain" description="Histidine kinase" evidence="7">
    <location>
        <begin position="139"/>
        <end position="357"/>
    </location>
</feature>
<accession>A0A4Q7ZB77</accession>
<dbReference type="Gene3D" id="1.10.287.130">
    <property type="match status" value="1"/>
</dbReference>
<dbReference type="InterPro" id="IPR013656">
    <property type="entry name" value="PAS_4"/>
</dbReference>
<evidence type="ECO:0000259" key="8">
    <source>
        <dbReference type="PROSITE" id="PS50112"/>
    </source>
</evidence>
<dbReference type="InterPro" id="IPR003594">
    <property type="entry name" value="HATPase_dom"/>
</dbReference>
<proteinExistence type="predicted"/>
<dbReference type="InterPro" id="IPR036097">
    <property type="entry name" value="HisK_dim/P_sf"/>
</dbReference>
<dbReference type="InterPro" id="IPR005467">
    <property type="entry name" value="His_kinase_dom"/>
</dbReference>
<keyword evidence="4" id="KW-0808">Transferase</keyword>
<dbReference type="InterPro" id="IPR003661">
    <property type="entry name" value="HisK_dim/P_dom"/>
</dbReference>
<dbReference type="PROSITE" id="PS50109">
    <property type="entry name" value="HIS_KIN"/>
    <property type="match status" value="1"/>
</dbReference>
<keyword evidence="3" id="KW-0597">Phosphoprotein</keyword>
<feature type="domain" description="PAC" evidence="9">
    <location>
        <begin position="76"/>
        <end position="128"/>
    </location>
</feature>
<dbReference type="PRINTS" id="PR00344">
    <property type="entry name" value="BCTRLSENSOR"/>
</dbReference>
<dbReference type="InterPro" id="IPR035965">
    <property type="entry name" value="PAS-like_dom_sf"/>
</dbReference>
<dbReference type="GO" id="GO:0000155">
    <property type="term" value="F:phosphorelay sensor kinase activity"/>
    <property type="evidence" value="ECO:0007669"/>
    <property type="project" value="InterPro"/>
</dbReference>
<name>A0A4Q7ZB77_9GAMM</name>
<evidence type="ECO:0000313" key="11">
    <source>
        <dbReference type="Proteomes" id="UP000292423"/>
    </source>
</evidence>
<evidence type="ECO:0000256" key="2">
    <source>
        <dbReference type="ARBA" id="ARBA00012438"/>
    </source>
</evidence>
<dbReference type="SMART" id="SM00387">
    <property type="entry name" value="HATPase_c"/>
    <property type="match status" value="1"/>
</dbReference>
<dbReference type="Pfam" id="PF08448">
    <property type="entry name" value="PAS_4"/>
    <property type="match status" value="1"/>
</dbReference>
<gene>
    <name evidence="10" type="ORF">EV700_1460</name>
</gene>
<dbReference type="Gene3D" id="3.30.450.20">
    <property type="entry name" value="PAS domain"/>
    <property type="match status" value="1"/>
</dbReference>
<dbReference type="AlphaFoldDB" id="A0A4Q7ZB77"/>
<evidence type="ECO:0000256" key="5">
    <source>
        <dbReference type="ARBA" id="ARBA00022777"/>
    </source>
</evidence>
<dbReference type="InterPro" id="IPR004358">
    <property type="entry name" value="Sig_transdc_His_kin-like_C"/>
</dbReference>
<dbReference type="SMART" id="SM00388">
    <property type="entry name" value="HisKA"/>
    <property type="match status" value="1"/>
</dbReference>
<dbReference type="CDD" id="cd00075">
    <property type="entry name" value="HATPase"/>
    <property type="match status" value="1"/>
</dbReference>
<comment type="catalytic activity">
    <reaction evidence="1">
        <text>ATP + protein L-histidine = ADP + protein N-phospho-L-histidine.</text>
        <dbReference type="EC" id="2.7.13.3"/>
    </reaction>
</comment>
<dbReference type="CDD" id="cd00130">
    <property type="entry name" value="PAS"/>
    <property type="match status" value="1"/>
</dbReference>
<dbReference type="OrthoDB" id="9770795at2"/>
<comment type="caution">
    <text evidence="10">The sequence shown here is derived from an EMBL/GenBank/DDBJ whole genome shotgun (WGS) entry which is preliminary data.</text>
</comment>
<evidence type="ECO:0000256" key="4">
    <source>
        <dbReference type="ARBA" id="ARBA00022679"/>
    </source>
</evidence>
<dbReference type="PANTHER" id="PTHR43711:SF1">
    <property type="entry name" value="HISTIDINE KINASE 1"/>
    <property type="match status" value="1"/>
</dbReference>
<dbReference type="InterPro" id="IPR000700">
    <property type="entry name" value="PAS-assoc_C"/>
</dbReference>